<dbReference type="InterPro" id="IPR037152">
    <property type="entry name" value="L-asparaginase_N_sf"/>
</dbReference>
<feature type="active site" evidence="4">
    <location>
        <position position="119"/>
    </location>
</feature>
<evidence type="ECO:0000256" key="1">
    <source>
        <dbReference type="ARBA" id="ARBA00010518"/>
    </source>
</evidence>
<keyword evidence="6" id="KW-0732">Signal</keyword>
<dbReference type="EC" id="3.5.1.1" evidence="9"/>
<dbReference type="PROSITE" id="PS00917">
    <property type="entry name" value="ASN_GLN_ASE_2"/>
    <property type="match status" value="1"/>
</dbReference>
<dbReference type="Proteomes" id="UP001163328">
    <property type="component" value="Chromosome"/>
</dbReference>
<dbReference type="NCBIfam" id="TIGR00520">
    <property type="entry name" value="asnASE_II"/>
    <property type="match status" value="1"/>
</dbReference>
<keyword evidence="10" id="KW-1185">Reference proteome</keyword>
<evidence type="ECO:0000313" key="10">
    <source>
        <dbReference type="Proteomes" id="UP001163328"/>
    </source>
</evidence>
<dbReference type="InterPro" id="IPR027473">
    <property type="entry name" value="L-asparaginase_C"/>
</dbReference>
<dbReference type="PIRSF" id="PIRSF001220">
    <property type="entry name" value="L-ASNase_gatD"/>
    <property type="match status" value="1"/>
</dbReference>
<proteinExistence type="inferred from homology"/>
<dbReference type="InterPro" id="IPR040919">
    <property type="entry name" value="Asparaginase_C"/>
</dbReference>
<reference evidence="9" key="1">
    <citation type="submission" date="2021-08" db="EMBL/GenBank/DDBJ databases">
        <title>Flavobacterium sp. strain CC-SYL302.</title>
        <authorList>
            <person name="Lin S.-Y."/>
            <person name="Lee T.-H."/>
            <person name="Young C.-C."/>
        </authorList>
    </citation>
    <scope>NUCLEOTIDE SEQUENCE</scope>
    <source>
        <strain evidence="9">CC-SYL302</strain>
    </source>
</reference>
<organism evidence="9 10">
    <name type="scientific">Flavobacterium agricola</name>
    <dbReference type="NCBI Taxonomy" id="2870839"/>
    <lineage>
        <taxon>Bacteria</taxon>
        <taxon>Pseudomonadati</taxon>
        <taxon>Bacteroidota</taxon>
        <taxon>Flavobacteriia</taxon>
        <taxon>Flavobacteriales</taxon>
        <taxon>Flavobacteriaceae</taxon>
        <taxon>Flavobacterium</taxon>
    </lineage>
</organism>
<dbReference type="EMBL" id="CP081495">
    <property type="protein sequence ID" value="UYW02012.1"/>
    <property type="molecule type" value="Genomic_DNA"/>
</dbReference>
<evidence type="ECO:0000256" key="5">
    <source>
        <dbReference type="RuleBase" id="RU004456"/>
    </source>
</evidence>
<dbReference type="PIRSF" id="PIRSF500176">
    <property type="entry name" value="L_ASNase"/>
    <property type="match status" value="1"/>
</dbReference>
<comment type="similarity">
    <text evidence="1 5">Belongs to the asparaginase 1 family.</text>
</comment>
<evidence type="ECO:0000256" key="6">
    <source>
        <dbReference type="SAM" id="SignalP"/>
    </source>
</evidence>
<dbReference type="CDD" id="cd08964">
    <property type="entry name" value="L-asparaginase_II"/>
    <property type="match status" value="1"/>
</dbReference>
<dbReference type="SMART" id="SM00870">
    <property type="entry name" value="Asparaginase"/>
    <property type="match status" value="1"/>
</dbReference>
<dbReference type="PROSITE" id="PS00144">
    <property type="entry name" value="ASN_GLN_ASE_1"/>
    <property type="match status" value="1"/>
</dbReference>
<feature type="signal peptide" evidence="6">
    <location>
        <begin position="1"/>
        <end position="21"/>
    </location>
</feature>
<dbReference type="InterPro" id="IPR004550">
    <property type="entry name" value="AsnASE_II"/>
</dbReference>
<evidence type="ECO:0000256" key="4">
    <source>
        <dbReference type="PROSITE-ProRule" id="PRU10100"/>
    </source>
</evidence>
<dbReference type="InterPro" id="IPR020827">
    <property type="entry name" value="Asparaginase/glutaminase_AS1"/>
</dbReference>
<gene>
    <name evidence="9" type="ORF">K5I29_03630</name>
</gene>
<dbReference type="PROSITE" id="PS51732">
    <property type="entry name" value="ASN_GLN_ASE_3"/>
    <property type="match status" value="1"/>
</dbReference>
<dbReference type="PRINTS" id="PR00139">
    <property type="entry name" value="ASNGLNASE"/>
</dbReference>
<dbReference type="InterPro" id="IPR027475">
    <property type="entry name" value="Asparaginase/glutaminase_AS2"/>
</dbReference>
<evidence type="ECO:0000313" key="9">
    <source>
        <dbReference type="EMBL" id="UYW02012.1"/>
    </source>
</evidence>
<dbReference type="InterPro" id="IPR027474">
    <property type="entry name" value="L-asparaginase_N"/>
</dbReference>
<feature type="domain" description="L-asparaginase N-terminal" evidence="7">
    <location>
        <begin position="31"/>
        <end position="223"/>
    </location>
</feature>
<feature type="active site" evidence="3">
    <location>
        <position position="40"/>
    </location>
</feature>
<sequence length="354" mass="38356">MKKIIPFLFILLVMPWQTTQAQNQSSKKLPRVFILATGGTIAGSGESATKAAYTAGKVPIDDLLNAVPQIHQLAQISGEQIAQIGSQDMNVQTWLKLSNRVNEIFAQNLADAVVITHGTDTLEETAYFLELTVNSNKPVVLVGAMRPSTAMSQDGNRNLLDAVMVAASPNSAEVGVVVAMNEEVYAARDVTKTSTTNTATFKSKNFGPIGLIFDGKVSYFYKSIRDNDQKFNIKGLKTLPQVEIIYGYADANPKAVDIYVQEGAKGLVYAGMGNGNFNTPVGWALENAVKKGVAVCRAARAGSGRVTLDNEVEDKKLGFIVADDLSPQKARILLMLALTQTNKQQQLQDIFFAY</sequence>
<dbReference type="InterPro" id="IPR036152">
    <property type="entry name" value="Asp/glu_Ase-like_sf"/>
</dbReference>
<dbReference type="Pfam" id="PF17763">
    <property type="entry name" value="Asparaginase_C"/>
    <property type="match status" value="1"/>
</dbReference>
<dbReference type="Pfam" id="PF00710">
    <property type="entry name" value="Asparaginase"/>
    <property type="match status" value="1"/>
</dbReference>
<feature type="chain" id="PRO_5046840635" evidence="6">
    <location>
        <begin position="22"/>
        <end position="354"/>
    </location>
</feature>
<protein>
    <submittedName>
        <fullName evidence="9">Type II asparaginase</fullName>
        <ecNumber evidence="9">3.5.1.1</ecNumber>
    </submittedName>
</protein>
<evidence type="ECO:0000256" key="3">
    <source>
        <dbReference type="PROSITE-ProRule" id="PRU10099"/>
    </source>
</evidence>
<dbReference type="Gene3D" id="3.40.50.40">
    <property type="match status" value="1"/>
</dbReference>
<dbReference type="GO" id="GO:0004067">
    <property type="term" value="F:asparaginase activity"/>
    <property type="evidence" value="ECO:0007669"/>
    <property type="project" value="UniProtKB-EC"/>
</dbReference>
<dbReference type="PANTHER" id="PTHR11707:SF28">
    <property type="entry name" value="60 KDA LYSOPHOSPHOLIPASE"/>
    <property type="match status" value="1"/>
</dbReference>
<dbReference type="PANTHER" id="PTHR11707">
    <property type="entry name" value="L-ASPARAGINASE"/>
    <property type="match status" value="1"/>
</dbReference>
<keyword evidence="2 9" id="KW-0378">Hydrolase</keyword>
<evidence type="ECO:0000259" key="8">
    <source>
        <dbReference type="Pfam" id="PF17763"/>
    </source>
</evidence>
<feature type="domain" description="Asparaginase/glutaminase C-terminal" evidence="8">
    <location>
        <begin position="241"/>
        <end position="351"/>
    </location>
</feature>
<dbReference type="InterPro" id="IPR006034">
    <property type="entry name" value="Asparaginase/glutaminase-like"/>
</dbReference>
<dbReference type="Gene3D" id="3.40.50.1170">
    <property type="entry name" value="L-asparaginase, N-terminal domain"/>
    <property type="match status" value="1"/>
</dbReference>
<dbReference type="RefSeq" id="WP_264434491.1">
    <property type="nucleotide sequence ID" value="NZ_CP081495.1"/>
</dbReference>
<accession>A0ABY6M186</accession>
<evidence type="ECO:0000256" key="2">
    <source>
        <dbReference type="ARBA" id="ARBA00022801"/>
    </source>
</evidence>
<evidence type="ECO:0000259" key="7">
    <source>
        <dbReference type="Pfam" id="PF00710"/>
    </source>
</evidence>
<name>A0ABY6M186_9FLAO</name>
<dbReference type="SUPFAM" id="SSF53774">
    <property type="entry name" value="Glutaminase/Asparaginase"/>
    <property type="match status" value="1"/>
</dbReference>